<evidence type="ECO:0000313" key="3">
    <source>
        <dbReference type="Proteomes" id="UP000031599"/>
    </source>
</evidence>
<feature type="region of interest" description="Disordered" evidence="1">
    <location>
        <begin position="1"/>
        <end position="65"/>
    </location>
</feature>
<dbReference type="EMBL" id="JMCC02000099">
    <property type="protein sequence ID" value="KIG13343.1"/>
    <property type="molecule type" value="Genomic_DNA"/>
</dbReference>
<comment type="caution">
    <text evidence="2">The sequence shown here is derived from an EMBL/GenBank/DDBJ whole genome shotgun (WGS) entry which is preliminary data.</text>
</comment>
<dbReference type="Proteomes" id="UP000031599">
    <property type="component" value="Unassembled WGS sequence"/>
</dbReference>
<gene>
    <name evidence="2" type="ORF">DB30_08110</name>
</gene>
<proteinExistence type="predicted"/>
<evidence type="ECO:0000256" key="1">
    <source>
        <dbReference type="SAM" id="MobiDB-lite"/>
    </source>
</evidence>
<protein>
    <submittedName>
        <fullName evidence="2">Uncharacterized protein</fullName>
    </submittedName>
</protein>
<reference evidence="2 3" key="1">
    <citation type="submission" date="2014-12" db="EMBL/GenBank/DDBJ databases">
        <title>Genome assembly of Enhygromyxa salina DSM 15201.</title>
        <authorList>
            <person name="Sharma G."/>
            <person name="Subramanian S."/>
        </authorList>
    </citation>
    <scope>NUCLEOTIDE SEQUENCE [LARGE SCALE GENOMIC DNA]</scope>
    <source>
        <strain evidence="2 3">DSM 15201</strain>
    </source>
</reference>
<feature type="compositionally biased region" description="Basic residues" evidence="1">
    <location>
        <begin position="1"/>
        <end position="14"/>
    </location>
</feature>
<organism evidence="2 3">
    <name type="scientific">Enhygromyxa salina</name>
    <dbReference type="NCBI Taxonomy" id="215803"/>
    <lineage>
        <taxon>Bacteria</taxon>
        <taxon>Pseudomonadati</taxon>
        <taxon>Myxococcota</taxon>
        <taxon>Polyangia</taxon>
        <taxon>Nannocystales</taxon>
        <taxon>Nannocystaceae</taxon>
        <taxon>Enhygromyxa</taxon>
    </lineage>
</organism>
<accession>A0A0C1ZQU8</accession>
<evidence type="ECO:0000313" key="2">
    <source>
        <dbReference type="EMBL" id="KIG13343.1"/>
    </source>
</evidence>
<name>A0A0C1ZQU8_9BACT</name>
<sequence length="111" mass="11906">MGGHGVRYHGRPRAAHVDGRFRAEPGPSELTWSGGGRPKYKPRSGSQSALTAATRTSTLVENASMPALRGSLRRGAQLLSDGRLTARRAHEPRWPDGRRVRVRLGAALGSG</sequence>
<dbReference type="AlphaFoldDB" id="A0A0C1ZQU8"/>
<feature type="compositionally biased region" description="Low complexity" evidence="1">
    <location>
        <begin position="48"/>
        <end position="59"/>
    </location>
</feature>